<feature type="region of interest" description="Disordered" evidence="1">
    <location>
        <begin position="174"/>
        <end position="195"/>
    </location>
</feature>
<dbReference type="PANTHER" id="PTHR39221:SF1">
    <property type="entry name" value="SPERM ACROSOME DEVELOPMENTAL REGULATOR"/>
    <property type="match status" value="1"/>
</dbReference>
<dbReference type="EMBL" id="KN122264">
    <property type="protein sequence ID" value="KFO31557.1"/>
    <property type="molecule type" value="Genomic_DNA"/>
</dbReference>
<evidence type="ECO:0000313" key="2">
    <source>
        <dbReference type="EMBL" id="KFO31557.1"/>
    </source>
</evidence>
<gene>
    <name evidence="2" type="ORF">H920_07071</name>
</gene>
<feature type="compositionally biased region" description="Basic residues" evidence="1">
    <location>
        <begin position="174"/>
        <end position="183"/>
    </location>
</feature>
<proteinExistence type="predicted"/>
<dbReference type="eggNOG" id="ENOG502TM6R">
    <property type="taxonomic scope" value="Eukaryota"/>
</dbReference>
<keyword evidence="3" id="KW-1185">Reference proteome</keyword>
<organism evidence="2 3">
    <name type="scientific">Fukomys damarensis</name>
    <name type="common">Damaraland mole rat</name>
    <name type="synonym">Cryptomys damarensis</name>
    <dbReference type="NCBI Taxonomy" id="885580"/>
    <lineage>
        <taxon>Eukaryota</taxon>
        <taxon>Metazoa</taxon>
        <taxon>Chordata</taxon>
        <taxon>Craniata</taxon>
        <taxon>Vertebrata</taxon>
        <taxon>Euteleostomi</taxon>
        <taxon>Mammalia</taxon>
        <taxon>Eutheria</taxon>
        <taxon>Euarchontoglires</taxon>
        <taxon>Glires</taxon>
        <taxon>Rodentia</taxon>
        <taxon>Hystricomorpha</taxon>
        <taxon>Bathyergidae</taxon>
        <taxon>Fukomys</taxon>
    </lineage>
</organism>
<evidence type="ECO:0000256" key="1">
    <source>
        <dbReference type="SAM" id="MobiDB-lite"/>
    </source>
</evidence>
<dbReference type="Proteomes" id="UP000028990">
    <property type="component" value="Unassembled WGS sequence"/>
</dbReference>
<reference evidence="2 3" key="1">
    <citation type="submission" date="2013-11" db="EMBL/GenBank/DDBJ databases">
        <title>The Damaraland mole rat (Fukomys damarensis) genome and evolution of African mole rats.</title>
        <authorList>
            <person name="Gladyshev V.N."/>
            <person name="Fang X."/>
        </authorList>
    </citation>
    <scope>NUCLEOTIDE SEQUENCE [LARGE SCALE GENOMIC DNA]</scope>
    <source>
        <tissue evidence="2">Liver</tissue>
    </source>
</reference>
<sequence>MRVVVPFFKFVKRIWQKMTCWVVFWRRQMKQTIMTHPGSKKHELEEGKTLPHLEARKSSTSPGEAKFPRMEESSKAAETCVLTSPVSRTPVGLAHEGHSLLQLPRTAVRSAPMIMFSALQSSWQMCQWKSPVTCASISSQVSTSSPLDTPEAELLRDVYLVLWAIRKQLRHLARRPERHRRHHNSSEREGKKTLAGKTLIFTPPVGEPAANPNTSFKTHMHNSLFLQTALSEDSRLIVIPKQRTIFKTLWLQCEKSPQKTGTITEDERASSTQIWAEAGISGTGPVLDTLKLAGSHRMEQSWGQTSRKQNAEQPCTWQNECMETHLMDGISPTLSGPMVLDGIYKAHRCPAGPNFVERVNKRHIPPGFGRLFNSKRMVNYSVG</sequence>
<name>A0A091DKC4_FUKDA</name>
<evidence type="ECO:0000313" key="3">
    <source>
        <dbReference type="Proteomes" id="UP000028990"/>
    </source>
</evidence>
<dbReference type="AlphaFoldDB" id="A0A091DKC4"/>
<dbReference type="Pfam" id="PF15775">
    <property type="entry name" value="DUF4703"/>
    <property type="match status" value="1"/>
</dbReference>
<protein>
    <submittedName>
        <fullName evidence="2">Uncharacterized protein</fullName>
    </submittedName>
</protein>
<feature type="compositionally biased region" description="Basic and acidic residues" evidence="1">
    <location>
        <begin position="40"/>
        <end position="57"/>
    </location>
</feature>
<dbReference type="PANTHER" id="PTHR39221">
    <property type="entry name" value="CHROMOSOME 7 OPEN READING FRAME 61"/>
    <property type="match status" value="1"/>
</dbReference>
<accession>A0A091DKC4</accession>
<dbReference type="InterPro" id="IPR031534">
    <property type="entry name" value="SPACDR"/>
</dbReference>
<feature type="region of interest" description="Disordered" evidence="1">
    <location>
        <begin position="36"/>
        <end position="70"/>
    </location>
</feature>